<dbReference type="FunFam" id="2.40.50.140:FF:000004">
    <property type="entry name" value="Elongation factor P"/>
    <property type="match status" value="1"/>
</dbReference>
<dbReference type="CDD" id="cd04470">
    <property type="entry name" value="S1_EF-P_repeat_1"/>
    <property type="match status" value="1"/>
</dbReference>
<dbReference type="Gene3D" id="2.40.50.140">
    <property type="entry name" value="Nucleic acid-binding proteins"/>
    <property type="match status" value="2"/>
</dbReference>
<dbReference type="OrthoDB" id="9801844at2"/>
<dbReference type="AlphaFoldDB" id="A0A5C1QBH9"/>
<dbReference type="InterPro" id="IPR015365">
    <property type="entry name" value="Elong-fact-P_C"/>
</dbReference>
<evidence type="ECO:0000256" key="6">
    <source>
        <dbReference type="ARBA" id="ARBA00022917"/>
    </source>
</evidence>
<feature type="domain" description="Translation elongation factor P/YeiP central" evidence="11">
    <location>
        <begin position="69"/>
        <end position="123"/>
    </location>
</feature>
<comment type="similarity">
    <text evidence="3 7 9">Belongs to the elongation factor P family.</text>
</comment>
<keyword evidence="5 7" id="KW-0251">Elongation factor</keyword>
<dbReference type="PANTHER" id="PTHR30053:SF12">
    <property type="entry name" value="ELONGATION FACTOR P (EF-P) FAMILY PROTEIN"/>
    <property type="match status" value="1"/>
</dbReference>
<comment type="subcellular location">
    <subcellularLocation>
        <location evidence="1 7">Cytoplasm</location>
    </subcellularLocation>
</comment>
<dbReference type="NCBIfam" id="NF001810">
    <property type="entry name" value="PRK00529.1"/>
    <property type="match status" value="1"/>
</dbReference>
<dbReference type="Gene3D" id="2.30.30.30">
    <property type="match status" value="1"/>
</dbReference>
<organism evidence="12 13">
    <name type="scientific">Thiospirochaeta perfilievii</name>
    <dbReference type="NCBI Taxonomy" id="252967"/>
    <lineage>
        <taxon>Bacteria</taxon>
        <taxon>Pseudomonadati</taxon>
        <taxon>Spirochaetota</taxon>
        <taxon>Spirochaetia</taxon>
        <taxon>Spirochaetales</taxon>
        <taxon>Spirochaetaceae</taxon>
        <taxon>Thiospirochaeta</taxon>
    </lineage>
</organism>
<dbReference type="GO" id="GO:0003746">
    <property type="term" value="F:translation elongation factor activity"/>
    <property type="evidence" value="ECO:0007669"/>
    <property type="project" value="UniProtKB-UniRule"/>
</dbReference>
<dbReference type="Pfam" id="PF01132">
    <property type="entry name" value="EFP"/>
    <property type="match status" value="1"/>
</dbReference>
<dbReference type="InterPro" id="IPR001059">
    <property type="entry name" value="Transl_elong_P/YeiP_cen"/>
</dbReference>
<dbReference type="NCBIfam" id="TIGR00038">
    <property type="entry name" value="efp"/>
    <property type="match status" value="1"/>
</dbReference>
<name>A0A5C1QBH9_9SPIO</name>
<dbReference type="Proteomes" id="UP000323824">
    <property type="component" value="Chromosome"/>
</dbReference>
<dbReference type="PIRSF" id="PIRSF005901">
    <property type="entry name" value="EF-P"/>
    <property type="match status" value="1"/>
</dbReference>
<dbReference type="FunFam" id="2.40.50.140:FF:000009">
    <property type="entry name" value="Elongation factor P"/>
    <property type="match status" value="1"/>
</dbReference>
<keyword evidence="6 7" id="KW-0648">Protein biosynthesis</keyword>
<gene>
    <name evidence="7 12" type="primary">efp</name>
    <name evidence="12" type="ORF">EW093_05755</name>
</gene>
<dbReference type="InterPro" id="IPR008991">
    <property type="entry name" value="Translation_prot_SH3-like_sf"/>
</dbReference>
<accession>A0A5C1QBH9</accession>
<evidence type="ECO:0000313" key="13">
    <source>
        <dbReference type="Proteomes" id="UP000323824"/>
    </source>
</evidence>
<dbReference type="SMART" id="SM00841">
    <property type="entry name" value="Elong-fact-P_C"/>
    <property type="match status" value="1"/>
</dbReference>
<dbReference type="RefSeq" id="WP_149567477.1">
    <property type="nucleotide sequence ID" value="NZ_CP035807.1"/>
</dbReference>
<dbReference type="Pfam" id="PF09285">
    <property type="entry name" value="Elong-fact-P_C"/>
    <property type="match status" value="1"/>
</dbReference>
<proteinExistence type="inferred from homology"/>
<dbReference type="KEGG" id="sper:EW093_05755"/>
<reference evidence="12 13" key="1">
    <citation type="submission" date="2019-02" db="EMBL/GenBank/DDBJ databases">
        <authorList>
            <person name="Fomenkov A."/>
            <person name="Dubinina G."/>
            <person name="Grabovich M."/>
            <person name="Vincze T."/>
            <person name="Roberts R.J."/>
        </authorList>
    </citation>
    <scope>NUCLEOTIDE SEQUENCE [LARGE SCALE GENOMIC DNA]</scope>
    <source>
        <strain evidence="12 13">P</strain>
    </source>
</reference>
<feature type="domain" description="Elongation factor P C-terminal" evidence="10">
    <location>
        <begin position="131"/>
        <end position="186"/>
    </location>
</feature>
<comment type="function">
    <text evidence="7">Involved in peptide bond synthesis. Stimulates efficient translation and peptide-bond synthesis on native or reconstituted 70S ribosomes in vitro. Probably functions indirectly by altering the affinity of the ribosome for aminoacyl-tRNA, thus increasing their reactivity as acceptors for peptidyl transferase.</text>
</comment>
<dbReference type="InterPro" id="IPR014722">
    <property type="entry name" value="Rib_uL2_dom2"/>
</dbReference>
<dbReference type="GO" id="GO:0005829">
    <property type="term" value="C:cytosol"/>
    <property type="evidence" value="ECO:0007669"/>
    <property type="project" value="UniProtKB-ARBA"/>
</dbReference>
<dbReference type="InterPro" id="IPR012340">
    <property type="entry name" value="NA-bd_OB-fold"/>
</dbReference>
<keyword evidence="4 7" id="KW-0963">Cytoplasm</keyword>
<sequence length="189" mass="21586">MGQIKAGAIEKGMFILEKNTPYLVTEREFVNPGKGSSFVRLKLKDQRSGAALKITHKSQDNIDEIDVEEQNCQYLYTDGENYVFMNNETYDQFEVPSTGLEDEKWFLIEGDSYRVVRWEEETLGVKIPPKMDMEVTEAEEGVKGDTVQGASKYVKVGTGLTVKVPIFIKQGEIIRINTDTKEYQERINK</sequence>
<dbReference type="SUPFAM" id="SSF50249">
    <property type="entry name" value="Nucleic acid-binding proteins"/>
    <property type="match status" value="2"/>
</dbReference>
<evidence type="ECO:0000259" key="11">
    <source>
        <dbReference type="SMART" id="SM01185"/>
    </source>
</evidence>
<evidence type="ECO:0000256" key="7">
    <source>
        <dbReference type="HAMAP-Rule" id="MF_00141"/>
    </source>
</evidence>
<comment type="pathway">
    <text evidence="2 7">Protein biosynthesis; polypeptide chain elongation.</text>
</comment>
<keyword evidence="13" id="KW-1185">Reference proteome</keyword>
<dbReference type="PANTHER" id="PTHR30053">
    <property type="entry name" value="ELONGATION FACTOR P"/>
    <property type="match status" value="1"/>
</dbReference>
<protein>
    <recommendedName>
        <fullName evidence="7 8">Elongation factor P</fullName>
        <shortName evidence="7">EF-P</shortName>
    </recommendedName>
</protein>
<evidence type="ECO:0000256" key="5">
    <source>
        <dbReference type="ARBA" id="ARBA00022768"/>
    </source>
</evidence>
<evidence type="ECO:0000256" key="1">
    <source>
        <dbReference type="ARBA" id="ARBA00004496"/>
    </source>
</evidence>
<dbReference type="SUPFAM" id="SSF50104">
    <property type="entry name" value="Translation proteins SH3-like domain"/>
    <property type="match status" value="1"/>
</dbReference>
<dbReference type="InterPro" id="IPR013185">
    <property type="entry name" value="Transl_elong_KOW-like"/>
</dbReference>
<evidence type="ECO:0000259" key="10">
    <source>
        <dbReference type="SMART" id="SM00841"/>
    </source>
</evidence>
<dbReference type="CDD" id="cd05794">
    <property type="entry name" value="S1_EF-P_repeat_2"/>
    <property type="match status" value="1"/>
</dbReference>
<dbReference type="Pfam" id="PF08207">
    <property type="entry name" value="EFP_N"/>
    <property type="match status" value="1"/>
</dbReference>
<dbReference type="PROSITE" id="PS01275">
    <property type="entry name" value="EFP"/>
    <property type="match status" value="1"/>
</dbReference>
<dbReference type="UniPathway" id="UPA00345"/>
<evidence type="ECO:0000256" key="2">
    <source>
        <dbReference type="ARBA" id="ARBA00004815"/>
    </source>
</evidence>
<dbReference type="SMART" id="SM01185">
    <property type="entry name" value="EFP"/>
    <property type="match status" value="1"/>
</dbReference>
<dbReference type="InterPro" id="IPR011768">
    <property type="entry name" value="Transl_elongation_fac_P"/>
</dbReference>
<evidence type="ECO:0000256" key="9">
    <source>
        <dbReference type="RuleBase" id="RU004389"/>
    </source>
</evidence>
<reference evidence="12 13" key="2">
    <citation type="submission" date="2019-09" db="EMBL/GenBank/DDBJ databases">
        <title>Complete Genome Sequence and Methylome Analysis of free living Spirochaetas.</title>
        <authorList>
            <person name="Leshcheva N."/>
            <person name="Mikheeva N."/>
        </authorList>
    </citation>
    <scope>NUCLEOTIDE SEQUENCE [LARGE SCALE GENOMIC DNA]</scope>
    <source>
        <strain evidence="12 13">P</strain>
    </source>
</reference>
<dbReference type="EMBL" id="CP035807">
    <property type="protein sequence ID" value="QEN04229.1"/>
    <property type="molecule type" value="Genomic_DNA"/>
</dbReference>
<evidence type="ECO:0000313" key="12">
    <source>
        <dbReference type="EMBL" id="QEN04229.1"/>
    </source>
</evidence>
<dbReference type="GO" id="GO:0043043">
    <property type="term" value="P:peptide biosynthetic process"/>
    <property type="evidence" value="ECO:0007669"/>
    <property type="project" value="InterPro"/>
</dbReference>
<dbReference type="HAMAP" id="MF_00141">
    <property type="entry name" value="EF_P"/>
    <property type="match status" value="1"/>
</dbReference>
<dbReference type="InterPro" id="IPR020599">
    <property type="entry name" value="Transl_elong_fac_P/YeiP"/>
</dbReference>
<dbReference type="InterPro" id="IPR013852">
    <property type="entry name" value="Transl_elong_P/YeiP_CS"/>
</dbReference>
<evidence type="ECO:0000256" key="3">
    <source>
        <dbReference type="ARBA" id="ARBA00009479"/>
    </source>
</evidence>
<evidence type="ECO:0000256" key="8">
    <source>
        <dbReference type="NCBIfam" id="TIGR00038"/>
    </source>
</evidence>
<evidence type="ECO:0000256" key="4">
    <source>
        <dbReference type="ARBA" id="ARBA00022490"/>
    </source>
</evidence>